<evidence type="ECO:0000256" key="5">
    <source>
        <dbReference type="ARBA" id="ARBA00022840"/>
    </source>
</evidence>
<keyword evidence="8" id="KW-0234">DNA repair</keyword>
<dbReference type="GO" id="GO:0003697">
    <property type="term" value="F:single-stranded DNA binding"/>
    <property type="evidence" value="ECO:0007669"/>
    <property type="project" value="TreeGrafter"/>
</dbReference>
<dbReference type="CDD" id="cd19489">
    <property type="entry name" value="Rad51D"/>
    <property type="match status" value="1"/>
</dbReference>
<dbReference type="InterPro" id="IPR013632">
    <property type="entry name" value="Rad51_C"/>
</dbReference>
<dbReference type="GO" id="GO:0005815">
    <property type="term" value="C:microtubule organizing center"/>
    <property type="evidence" value="ECO:0007669"/>
    <property type="project" value="TreeGrafter"/>
</dbReference>
<evidence type="ECO:0000256" key="3">
    <source>
        <dbReference type="ARBA" id="ARBA00022741"/>
    </source>
</evidence>
<dbReference type="GO" id="GO:0000723">
    <property type="term" value="P:telomere maintenance"/>
    <property type="evidence" value="ECO:0007669"/>
    <property type="project" value="TreeGrafter"/>
</dbReference>
<dbReference type="PANTHER" id="PTHR46457:SF1">
    <property type="entry name" value="DNA REPAIR PROTEIN RAD51 HOMOLOG 4"/>
    <property type="match status" value="1"/>
</dbReference>
<dbReference type="Gene3D" id="3.40.50.300">
    <property type="entry name" value="P-loop containing nucleotide triphosphate hydrolases"/>
    <property type="match status" value="1"/>
</dbReference>
<gene>
    <name evidence="12" type="ORF">HS088_TW07G00221</name>
</gene>
<sequence length="333" mass="36752">MAPLKSLEKEHPILNSEFQNFCASHGIFSVEDLLMHDLYVLVALAEQQPASERLKEGITQVLSIMDGQHQPWMNGMELLQDAQRNKQILSTGCEGIDSFLLGGLREGQLTELAGPSSSGKTQFCLQFASNVAKKHSGCVIYLDTGNSFSPQRIAHFSGLSSDSTFNESRRSILRKVMSNIECHSVFNIFEMFDVLHQLDFDMRSQMRGVDLKARLLIVDSISSLISPILGGNGSHGRAMMTSAGALLKKLAHEHNIAVLVTNHTVGGEGGIPKPALGEIWKCIPHTRLLLSRDLDSNFCHISVLKHSSLASGKTTTILLYKRDPCKRFMYGNE</sequence>
<comment type="similarity">
    <text evidence="2">Belongs to the RecA family. RAD51 subfamily.</text>
</comment>
<evidence type="ECO:0000256" key="2">
    <source>
        <dbReference type="ARBA" id="ARBA00007095"/>
    </source>
</evidence>
<comment type="subcellular location">
    <subcellularLocation>
        <location evidence="1">Nucleus</location>
    </subcellularLocation>
</comment>
<evidence type="ECO:0000256" key="1">
    <source>
        <dbReference type="ARBA" id="ARBA00004123"/>
    </source>
</evidence>
<evidence type="ECO:0000259" key="11">
    <source>
        <dbReference type="PROSITE" id="PS50162"/>
    </source>
</evidence>
<dbReference type="InterPro" id="IPR051988">
    <property type="entry name" value="HRR_RAD51_Paralog"/>
</dbReference>
<feature type="domain" description="RecA family profile 1" evidence="11">
    <location>
        <begin position="85"/>
        <end position="264"/>
    </location>
</feature>
<keyword evidence="13" id="KW-1185">Reference proteome</keyword>
<dbReference type="GO" id="GO:0033063">
    <property type="term" value="C:Rad51B-Rad51C-Rad51D-XRCC2 complex"/>
    <property type="evidence" value="ECO:0007669"/>
    <property type="project" value="TreeGrafter"/>
</dbReference>
<evidence type="ECO:0000256" key="6">
    <source>
        <dbReference type="ARBA" id="ARBA00023125"/>
    </source>
</evidence>
<keyword evidence="7" id="KW-0233">DNA recombination</keyword>
<dbReference type="GO" id="GO:0005657">
    <property type="term" value="C:replication fork"/>
    <property type="evidence" value="ECO:0007669"/>
    <property type="project" value="TreeGrafter"/>
</dbReference>
<keyword evidence="5" id="KW-0067">ATP-binding</keyword>
<evidence type="ECO:0000313" key="13">
    <source>
        <dbReference type="Proteomes" id="UP000593562"/>
    </source>
</evidence>
<dbReference type="GO" id="GO:0000724">
    <property type="term" value="P:double-strand break repair via homologous recombination"/>
    <property type="evidence" value="ECO:0007669"/>
    <property type="project" value="TreeGrafter"/>
</dbReference>
<dbReference type="InterPro" id="IPR003593">
    <property type="entry name" value="AAA+_ATPase"/>
</dbReference>
<dbReference type="Pfam" id="PF08423">
    <property type="entry name" value="Rad51"/>
    <property type="match status" value="1"/>
</dbReference>
<keyword evidence="6" id="KW-0238">DNA-binding</keyword>
<proteinExistence type="inferred from homology"/>
<dbReference type="PROSITE" id="PS50162">
    <property type="entry name" value="RECA_2"/>
    <property type="match status" value="1"/>
</dbReference>
<dbReference type="GO" id="GO:0140664">
    <property type="term" value="F:ATP-dependent DNA damage sensor activity"/>
    <property type="evidence" value="ECO:0007669"/>
    <property type="project" value="InterPro"/>
</dbReference>
<dbReference type="FunFam" id="3.40.50.300:FF:001665">
    <property type="entry name" value="DNA repair protein RAD51 4"/>
    <property type="match status" value="1"/>
</dbReference>
<comment type="caution">
    <text evidence="12">The sequence shown here is derived from an EMBL/GenBank/DDBJ whole genome shotgun (WGS) entry which is preliminary data.</text>
</comment>
<evidence type="ECO:0000313" key="12">
    <source>
        <dbReference type="EMBL" id="KAF5744645.1"/>
    </source>
</evidence>
<dbReference type="SMART" id="SM00382">
    <property type="entry name" value="AAA"/>
    <property type="match status" value="1"/>
</dbReference>
<dbReference type="InterPro" id="IPR027417">
    <property type="entry name" value="P-loop_NTPase"/>
</dbReference>
<evidence type="ECO:0000256" key="7">
    <source>
        <dbReference type="ARBA" id="ARBA00023172"/>
    </source>
</evidence>
<dbReference type="InterPro" id="IPR020588">
    <property type="entry name" value="RecA_ATP-bd"/>
</dbReference>
<dbReference type="SUPFAM" id="SSF52540">
    <property type="entry name" value="P-loop containing nucleoside triphosphate hydrolases"/>
    <property type="match status" value="1"/>
</dbReference>
<dbReference type="FunCoup" id="A0A7J7DE35">
    <property type="interactions" value="2699"/>
</dbReference>
<dbReference type="GO" id="GO:0005524">
    <property type="term" value="F:ATP binding"/>
    <property type="evidence" value="ECO:0007669"/>
    <property type="project" value="UniProtKB-KW"/>
</dbReference>
<comment type="function">
    <text evidence="10">Involved in the homologous recombination repair (HRR) pathway of double-stranded DNA breaks arising during DNA replication or induced by DNA-damaging agents.</text>
</comment>
<evidence type="ECO:0000256" key="4">
    <source>
        <dbReference type="ARBA" id="ARBA00022763"/>
    </source>
</evidence>
<dbReference type="InterPro" id="IPR047323">
    <property type="entry name" value="Rad51D_C"/>
</dbReference>
<name>A0A7J7DE35_TRIWF</name>
<dbReference type="GO" id="GO:0042148">
    <property type="term" value="P:DNA strand invasion"/>
    <property type="evidence" value="ECO:0007669"/>
    <property type="project" value="TreeGrafter"/>
</dbReference>
<accession>A0A7J7DE35</accession>
<reference evidence="12 13" key="1">
    <citation type="journal article" date="2020" name="Nat. Commun.">
        <title>Genome of Tripterygium wilfordii and identification of cytochrome P450 involved in triptolide biosynthesis.</title>
        <authorList>
            <person name="Tu L."/>
            <person name="Su P."/>
            <person name="Zhang Z."/>
            <person name="Gao L."/>
            <person name="Wang J."/>
            <person name="Hu T."/>
            <person name="Zhou J."/>
            <person name="Zhang Y."/>
            <person name="Zhao Y."/>
            <person name="Liu Y."/>
            <person name="Song Y."/>
            <person name="Tong Y."/>
            <person name="Lu Y."/>
            <person name="Yang J."/>
            <person name="Xu C."/>
            <person name="Jia M."/>
            <person name="Peters R.J."/>
            <person name="Huang L."/>
            <person name="Gao W."/>
        </authorList>
    </citation>
    <scope>NUCLEOTIDE SEQUENCE [LARGE SCALE GENOMIC DNA]</scope>
    <source>
        <strain evidence="13">cv. XIE 37</strain>
        <tissue evidence="12">Leaf</tissue>
    </source>
</reference>
<organism evidence="12 13">
    <name type="scientific">Tripterygium wilfordii</name>
    <name type="common">Thunder God vine</name>
    <dbReference type="NCBI Taxonomy" id="458696"/>
    <lineage>
        <taxon>Eukaryota</taxon>
        <taxon>Viridiplantae</taxon>
        <taxon>Streptophyta</taxon>
        <taxon>Embryophyta</taxon>
        <taxon>Tracheophyta</taxon>
        <taxon>Spermatophyta</taxon>
        <taxon>Magnoliopsida</taxon>
        <taxon>eudicotyledons</taxon>
        <taxon>Gunneridae</taxon>
        <taxon>Pentapetalae</taxon>
        <taxon>rosids</taxon>
        <taxon>fabids</taxon>
        <taxon>Celastrales</taxon>
        <taxon>Celastraceae</taxon>
        <taxon>Tripterygium</taxon>
    </lineage>
</organism>
<dbReference type="GO" id="GO:0000400">
    <property type="term" value="F:four-way junction DNA binding"/>
    <property type="evidence" value="ECO:0007669"/>
    <property type="project" value="TreeGrafter"/>
</dbReference>
<keyword evidence="4" id="KW-0227">DNA damage</keyword>
<dbReference type="GO" id="GO:0007131">
    <property type="term" value="P:reciprocal meiotic recombination"/>
    <property type="evidence" value="ECO:0007669"/>
    <property type="project" value="TreeGrafter"/>
</dbReference>
<dbReference type="EMBL" id="JAAARO010000007">
    <property type="protein sequence ID" value="KAF5744645.1"/>
    <property type="molecule type" value="Genomic_DNA"/>
</dbReference>
<evidence type="ECO:0000256" key="8">
    <source>
        <dbReference type="ARBA" id="ARBA00023204"/>
    </source>
</evidence>
<keyword evidence="3" id="KW-0547">Nucleotide-binding</keyword>
<dbReference type="AlphaFoldDB" id="A0A7J7DE35"/>
<keyword evidence="9" id="KW-0539">Nucleus</keyword>
<evidence type="ECO:0000256" key="10">
    <source>
        <dbReference type="ARBA" id="ARBA00056000"/>
    </source>
</evidence>
<dbReference type="InParanoid" id="A0A7J7DE35"/>
<protein>
    <submittedName>
        <fullName evidence="12">DNA repair protein RAD51 4</fullName>
    </submittedName>
</protein>
<evidence type="ECO:0000256" key="9">
    <source>
        <dbReference type="ARBA" id="ARBA00023242"/>
    </source>
</evidence>
<dbReference type="PANTHER" id="PTHR46457">
    <property type="entry name" value="DNA REPAIR PROTEIN RAD51 HOMOLOG 4"/>
    <property type="match status" value="1"/>
</dbReference>
<dbReference type="Proteomes" id="UP000593562">
    <property type="component" value="Unassembled WGS sequence"/>
</dbReference>